<dbReference type="FunFam" id="1.25.40.10:FF:000158">
    <property type="entry name" value="pentatricopeptide repeat-containing protein At2g33680"/>
    <property type="match status" value="1"/>
</dbReference>
<dbReference type="Pfam" id="PF20431">
    <property type="entry name" value="E_motif"/>
    <property type="match status" value="1"/>
</dbReference>
<dbReference type="InterPro" id="IPR046960">
    <property type="entry name" value="PPR_At4g14850-like_plant"/>
</dbReference>
<dbReference type="InterPro" id="IPR046848">
    <property type="entry name" value="E_motif"/>
</dbReference>
<dbReference type="OrthoDB" id="185373at2759"/>
<evidence type="ECO:0000256" key="1">
    <source>
        <dbReference type="ARBA" id="ARBA00022737"/>
    </source>
</evidence>
<protein>
    <submittedName>
        <fullName evidence="2">Tetratricopeptide repeat (TPR)-like superfamily protein</fullName>
    </submittedName>
</protein>
<keyword evidence="3" id="KW-1185">Reference proteome</keyword>
<accession>A0A7J0EKY7</accession>
<dbReference type="GO" id="GO:0009451">
    <property type="term" value="P:RNA modification"/>
    <property type="evidence" value="ECO:0007669"/>
    <property type="project" value="InterPro"/>
</dbReference>
<dbReference type="PANTHER" id="PTHR47926">
    <property type="entry name" value="PENTATRICOPEPTIDE REPEAT-CONTAINING PROTEIN"/>
    <property type="match status" value="1"/>
</dbReference>
<dbReference type="AlphaFoldDB" id="A0A7J0EKY7"/>
<dbReference type="GO" id="GO:0003723">
    <property type="term" value="F:RNA binding"/>
    <property type="evidence" value="ECO:0007669"/>
    <property type="project" value="InterPro"/>
</dbReference>
<dbReference type="InterPro" id="IPR002885">
    <property type="entry name" value="PPR_rpt"/>
</dbReference>
<dbReference type="PROSITE" id="PS51257">
    <property type="entry name" value="PROKAR_LIPOPROTEIN"/>
    <property type="match status" value="1"/>
</dbReference>
<dbReference type="PANTHER" id="PTHR47926:SF527">
    <property type="entry name" value="PENTATRICOPEPTIDE REPEAT-CONTAINING PROTEIN"/>
    <property type="match status" value="1"/>
</dbReference>
<name>A0A7J0EKY7_9ERIC</name>
<dbReference type="GO" id="GO:0099402">
    <property type="term" value="P:plant organ development"/>
    <property type="evidence" value="ECO:0007669"/>
    <property type="project" value="UniProtKB-ARBA"/>
</dbReference>
<proteinExistence type="predicted"/>
<comment type="caution">
    <text evidence="2">The sequence shown here is derived from an EMBL/GenBank/DDBJ whole genome shotgun (WGS) entry which is preliminary data.</text>
</comment>
<dbReference type="InterPro" id="IPR011990">
    <property type="entry name" value="TPR-like_helical_dom_sf"/>
</dbReference>
<evidence type="ECO:0000313" key="2">
    <source>
        <dbReference type="EMBL" id="GFY87124.1"/>
    </source>
</evidence>
<dbReference type="EMBL" id="BJWL01000005">
    <property type="protein sequence ID" value="GFY87124.1"/>
    <property type="molecule type" value="Genomic_DNA"/>
</dbReference>
<gene>
    <name evidence="2" type="ORF">Acr_05g0007630</name>
</gene>
<evidence type="ECO:0000313" key="3">
    <source>
        <dbReference type="Proteomes" id="UP000585474"/>
    </source>
</evidence>
<dbReference type="Gene3D" id="1.25.40.10">
    <property type="entry name" value="Tetratricopeptide repeat domain"/>
    <property type="match status" value="1"/>
</dbReference>
<reference evidence="2 3" key="1">
    <citation type="submission" date="2019-07" db="EMBL/GenBank/DDBJ databases">
        <title>De Novo Assembly of kiwifruit Actinidia rufa.</title>
        <authorList>
            <person name="Sugita-Konishi S."/>
            <person name="Sato K."/>
            <person name="Mori E."/>
            <person name="Abe Y."/>
            <person name="Kisaki G."/>
            <person name="Hamano K."/>
            <person name="Suezawa K."/>
            <person name="Otani M."/>
            <person name="Fukuda T."/>
            <person name="Manabe T."/>
            <person name="Gomi K."/>
            <person name="Tabuchi M."/>
            <person name="Akimitsu K."/>
            <person name="Kataoka I."/>
        </authorList>
    </citation>
    <scope>NUCLEOTIDE SEQUENCE [LARGE SCALE GENOMIC DNA]</scope>
    <source>
        <strain evidence="3">cv. Fuchu</strain>
    </source>
</reference>
<keyword evidence="1" id="KW-0677">Repeat</keyword>
<dbReference type="Pfam" id="PF01535">
    <property type="entry name" value="PPR"/>
    <property type="match status" value="1"/>
</dbReference>
<organism evidence="2 3">
    <name type="scientific">Actinidia rufa</name>
    <dbReference type="NCBI Taxonomy" id="165716"/>
    <lineage>
        <taxon>Eukaryota</taxon>
        <taxon>Viridiplantae</taxon>
        <taxon>Streptophyta</taxon>
        <taxon>Embryophyta</taxon>
        <taxon>Tracheophyta</taxon>
        <taxon>Spermatophyta</taxon>
        <taxon>Magnoliopsida</taxon>
        <taxon>eudicotyledons</taxon>
        <taxon>Gunneridae</taxon>
        <taxon>Pentapetalae</taxon>
        <taxon>asterids</taxon>
        <taxon>Ericales</taxon>
        <taxon>Actinidiaceae</taxon>
        <taxon>Actinidia</taxon>
    </lineage>
</organism>
<dbReference type="Proteomes" id="UP000585474">
    <property type="component" value="Unassembled WGS sequence"/>
</dbReference>
<sequence>MKLSVEMNKLGWKPDGFACTNVLTSCASLEALEQGLVEDGLSHFDSMSRFEIEPVTDHYTFMVSLLARAGKLSKAKDLIEKMPIQLPAIVWRSLLSACRISGNVELGKCAAEMPISADPTDSGSYILLSNIFASKGMWADVKKVRERMDCNGVVKEAGCSWTELNNEVHVFIARDKAHCKADSIWSILDNLIQHINGAGYVPEMIS</sequence>